<name>F4Q5Y8_CACFS</name>
<evidence type="ECO:0000256" key="3">
    <source>
        <dbReference type="ARBA" id="ARBA00022801"/>
    </source>
</evidence>
<dbReference type="AlphaFoldDB" id="F4Q5Y8"/>
<evidence type="ECO:0000259" key="6">
    <source>
        <dbReference type="PROSITE" id="PS50600"/>
    </source>
</evidence>
<dbReference type="GO" id="GO:0006508">
    <property type="term" value="P:proteolysis"/>
    <property type="evidence" value="ECO:0007669"/>
    <property type="project" value="UniProtKB-KW"/>
</dbReference>
<dbReference type="MEROPS" id="C48.A18"/>
<feature type="region of interest" description="Disordered" evidence="5">
    <location>
        <begin position="145"/>
        <end position="238"/>
    </location>
</feature>
<accession>F4Q5Y8</accession>
<sequence>MLTSEYWSTLQRHRLLVDRQMSTFERLFNNFFTSSNNNNQVVNNSNNSPARNPDLPILKRKSLSSSGSEDTIDNIEPEQVVDQQSSPHRRKRNKHYYQPIELHNNLLSNPLVYFTNKKEQITSLFSLGSVAKVLSGYLPNNPLPLIFDSKNQQDDQQQQQSSPPLSRSNNNTNNNNNPYTTPIKRHHHKRHNRENKKPIFKNTFKPTIIDHNNTNNRNNQHHNHQHQQQFQQQQTRESDRLYYSDSINNYYYKHQEQQQQQQPTLPIPTNTIDQSILNSFKSYQQNTMSVNNNNNNNDGDDDDSQQQPVELNDQMKQSSVYKPKSGQSFVDILKKEQQSKEFKESIDQLVESYTESLTLNEDLFSKSLPPPRQQNYLSTSLNNNQTSLNGSQYKPSPRKSISNLSTLQQQPEQSIDRFNSQIGSSHYNPLSIDDLSSSYSSISKSSHSNSDKNNNGLYKSSNLISSLKPINREIESIGDNELFTSKVIEEKKQTRDEEINQLLSKLQAMSGTSSYKILKQIEERREKEKRMKPTARELNDDEQQLYSKIISTTKRGDDKVVCEFDETIKLTGNDVITLKPGGWLNDEVINYYLELLKKRQVDCPDETLKCHFFNTFFYALMTNNKGGYQYQRVRRWTSKVDIFSLDKVVMPIHLGAHWCLAVVNLKEKRFEYYDSLGGDNYTCLGHLKQWLTDEMVDKKKEGVINLSQFTMHIPKDIPHQLNGFDCGVFTCKFADLSSRGLPLNFTQKDITLFRKLMVVECYYKKLSN</sequence>
<dbReference type="KEGG" id="dfa:DFA_08392"/>
<keyword evidence="3" id="KW-0378">Hydrolase</keyword>
<evidence type="ECO:0000256" key="2">
    <source>
        <dbReference type="ARBA" id="ARBA00022670"/>
    </source>
</evidence>
<dbReference type="RefSeq" id="XP_004355881.1">
    <property type="nucleotide sequence ID" value="XM_004355828.1"/>
</dbReference>
<dbReference type="GO" id="GO:0016926">
    <property type="term" value="P:protein desumoylation"/>
    <property type="evidence" value="ECO:0007669"/>
    <property type="project" value="TreeGrafter"/>
</dbReference>
<dbReference type="GO" id="GO:0016929">
    <property type="term" value="F:deSUMOylase activity"/>
    <property type="evidence" value="ECO:0007669"/>
    <property type="project" value="TreeGrafter"/>
</dbReference>
<dbReference type="Gene3D" id="3.40.395.10">
    <property type="entry name" value="Adenoviral Proteinase, Chain A"/>
    <property type="match status" value="1"/>
</dbReference>
<feature type="region of interest" description="Disordered" evidence="5">
    <location>
        <begin position="364"/>
        <end position="413"/>
    </location>
</feature>
<feature type="region of interest" description="Disordered" evidence="5">
    <location>
        <begin position="35"/>
        <end position="92"/>
    </location>
</feature>
<organism evidence="7 8">
    <name type="scientific">Cavenderia fasciculata</name>
    <name type="common">Slime mold</name>
    <name type="synonym">Dictyostelium fasciculatum</name>
    <dbReference type="NCBI Taxonomy" id="261658"/>
    <lineage>
        <taxon>Eukaryota</taxon>
        <taxon>Amoebozoa</taxon>
        <taxon>Evosea</taxon>
        <taxon>Eumycetozoa</taxon>
        <taxon>Dictyostelia</taxon>
        <taxon>Acytosteliales</taxon>
        <taxon>Cavenderiaceae</taxon>
        <taxon>Cavenderia</taxon>
    </lineage>
</organism>
<protein>
    <submittedName>
        <fullName evidence="7">Sentrin/SUMO-specific protease</fullName>
    </submittedName>
</protein>
<dbReference type="PANTHER" id="PTHR12606:SF141">
    <property type="entry name" value="GH15225P-RELATED"/>
    <property type="match status" value="1"/>
</dbReference>
<feature type="compositionally biased region" description="Low complexity" evidence="5">
    <location>
        <begin position="148"/>
        <end position="178"/>
    </location>
</feature>
<dbReference type="STRING" id="1054147.F4Q5Y8"/>
<dbReference type="PANTHER" id="PTHR12606">
    <property type="entry name" value="SENTRIN/SUMO-SPECIFIC PROTEASE"/>
    <property type="match status" value="1"/>
</dbReference>
<gene>
    <name evidence="7" type="ORF">DFA_08392</name>
</gene>
<evidence type="ECO:0000313" key="8">
    <source>
        <dbReference type="Proteomes" id="UP000007797"/>
    </source>
</evidence>
<keyword evidence="8" id="KW-1185">Reference proteome</keyword>
<comment type="similarity">
    <text evidence="1">Belongs to the peptidase C48 family.</text>
</comment>
<evidence type="ECO:0000256" key="4">
    <source>
        <dbReference type="ARBA" id="ARBA00022807"/>
    </source>
</evidence>
<feature type="compositionally biased region" description="Polar residues" evidence="5">
    <location>
        <begin position="390"/>
        <end position="413"/>
    </location>
</feature>
<dbReference type="Pfam" id="PF02902">
    <property type="entry name" value="Peptidase_C48"/>
    <property type="match status" value="1"/>
</dbReference>
<feature type="region of interest" description="Disordered" evidence="5">
    <location>
        <begin position="287"/>
        <end position="307"/>
    </location>
</feature>
<dbReference type="GO" id="GO:0080090">
    <property type="term" value="P:regulation of primary metabolic process"/>
    <property type="evidence" value="ECO:0007669"/>
    <property type="project" value="UniProtKB-ARBA"/>
</dbReference>
<feature type="domain" description="Ubiquitin-like protease family profile" evidence="6">
    <location>
        <begin position="568"/>
        <end position="737"/>
    </location>
</feature>
<keyword evidence="2 7" id="KW-0645">Protease</keyword>
<feature type="region of interest" description="Disordered" evidence="5">
    <location>
        <begin position="438"/>
        <end position="457"/>
    </location>
</feature>
<dbReference type="PROSITE" id="PS50600">
    <property type="entry name" value="ULP_PROTEASE"/>
    <property type="match status" value="1"/>
</dbReference>
<reference evidence="8" key="1">
    <citation type="journal article" date="2011" name="Genome Res.">
        <title>Phylogeny-wide analysis of social amoeba genomes highlights ancient origins for complex intercellular communication.</title>
        <authorList>
            <person name="Heidel A.J."/>
            <person name="Lawal H.M."/>
            <person name="Felder M."/>
            <person name="Schilde C."/>
            <person name="Helps N.R."/>
            <person name="Tunggal B."/>
            <person name="Rivero F."/>
            <person name="John U."/>
            <person name="Schleicher M."/>
            <person name="Eichinger L."/>
            <person name="Platzer M."/>
            <person name="Noegel A.A."/>
            <person name="Schaap P."/>
            <person name="Gloeckner G."/>
        </authorList>
    </citation>
    <scope>NUCLEOTIDE SEQUENCE [LARGE SCALE GENOMIC DNA]</scope>
    <source>
        <strain evidence="8">SH3</strain>
    </source>
</reference>
<dbReference type="InterPro" id="IPR003653">
    <property type="entry name" value="Peptidase_C48_C"/>
</dbReference>
<dbReference type="Proteomes" id="UP000007797">
    <property type="component" value="Unassembled WGS sequence"/>
</dbReference>
<proteinExistence type="inferred from homology"/>
<dbReference type="GO" id="GO:0060255">
    <property type="term" value="P:regulation of macromolecule metabolic process"/>
    <property type="evidence" value="ECO:0007669"/>
    <property type="project" value="UniProtKB-ARBA"/>
</dbReference>
<dbReference type="SUPFAM" id="SSF54001">
    <property type="entry name" value="Cysteine proteinases"/>
    <property type="match status" value="1"/>
</dbReference>
<feature type="compositionally biased region" description="Low complexity" evidence="5">
    <location>
        <begin position="373"/>
        <end position="389"/>
    </location>
</feature>
<dbReference type="GeneID" id="14869996"/>
<evidence type="ECO:0000313" key="7">
    <source>
        <dbReference type="EMBL" id="EGG17397.1"/>
    </source>
</evidence>
<dbReference type="OrthoDB" id="1939479at2759"/>
<dbReference type="FunFam" id="3.40.395.10:FF:000001">
    <property type="entry name" value="Sentrin-specific protease 1"/>
    <property type="match status" value="1"/>
</dbReference>
<dbReference type="OMA" id="IMILECI"/>
<evidence type="ECO:0000256" key="5">
    <source>
        <dbReference type="SAM" id="MobiDB-lite"/>
    </source>
</evidence>
<keyword evidence="4" id="KW-0788">Thiol protease</keyword>
<feature type="compositionally biased region" description="Low complexity" evidence="5">
    <location>
        <begin position="438"/>
        <end position="455"/>
    </location>
</feature>
<feature type="compositionally biased region" description="Basic residues" evidence="5">
    <location>
        <begin position="183"/>
        <end position="194"/>
    </location>
</feature>
<dbReference type="GO" id="GO:0005634">
    <property type="term" value="C:nucleus"/>
    <property type="evidence" value="ECO:0007669"/>
    <property type="project" value="TreeGrafter"/>
</dbReference>
<dbReference type="InterPro" id="IPR038765">
    <property type="entry name" value="Papain-like_cys_pep_sf"/>
</dbReference>
<feature type="compositionally biased region" description="Low complexity" evidence="5">
    <location>
        <begin position="35"/>
        <end position="48"/>
    </location>
</feature>
<dbReference type="EMBL" id="GL883021">
    <property type="protein sequence ID" value="EGG17397.1"/>
    <property type="molecule type" value="Genomic_DNA"/>
</dbReference>
<evidence type="ECO:0000256" key="1">
    <source>
        <dbReference type="ARBA" id="ARBA00005234"/>
    </source>
</evidence>